<dbReference type="InterPro" id="IPR036061">
    <property type="entry name" value="CheW-like_dom_sf"/>
</dbReference>
<dbReference type="SUPFAM" id="SSF50341">
    <property type="entry name" value="CheW-like"/>
    <property type="match status" value="1"/>
</dbReference>
<dbReference type="EMBL" id="AFWH01000020">
    <property type="protein sequence ID" value="EGU50981.1"/>
    <property type="molecule type" value="Genomic_DNA"/>
</dbReference>
<evidence type="ECO:0000313" key="4">
    <source>
        <dbReference type="EMBL" id="EGU50981.1"/>
    </source>
</evidence>
<dbReference type="GO" id="GO:0006935">
    <property type="term" value="P:chemotaxis"/>
    <property type="evidence" value="ECO:0007669"/>
    <property type="project" value="InterPro"/>
</dbReference>
<dbReference type="eggNOG" id="COG0835">
    <property type="taxonomic scope" value="Bacteria"/>
</dbReference>
<evidence type="ECO:0000313" key="3">
    <source>
        <dbReference type="EMBL" id="EEX91761.1"/>
    </source>
</evidence>
<feature type="coiled-coil region" evidence="1">
    <location>
        <begin position="75"/>
        <end position="102"/>
    </location>
</feature>
<accession>C9QIV6</accession>
<keyword evidence="1" id="KW-0175">Coiled coil</keyword>
<comment type="caution">
    <text evidence="4">The sequence shown here is derived from an EMBL/GenBank/DDBJ whole genome shotgun (WGS) entry which is preliminary data.</text>
</comment>
<dbReference type="GO" id="GO:0007165">
    <property type="term" value="P:signal transduction"/>
    <property type="evidence" value="ECO:0007669"/>
    <property type="project" value="InterPro"/>
</dbReference>
<keyword evidence="6" id="KW-1185">Reference proteome</keyword>
<reference evidence="3 6" key="1">
    <citation type="submission" date="2009-10" db="EMBL/GenBank/DDBJ databases">
        <authorList>
            <consortium name="Los Alamos National Laboratory (LANL)"/>
            <consortium name="National Microbial Pathogen Data Resource (NMPDR)"/>
            <person name="Munk A.C."/>
            <person name="Chertkov O."/>
            <person name="Tapia R."/>
            <person name="Green L."/>
            <person name="Rogers Y."/>
            <person name="Detter J.C."/>
            <person name="Bruce D."/>
            <person name="Brettin T.S."/>
            <person name="Colwell R.R."/>
            <person name="Huq A."/>
            <person name="Grim C.J."/>
            <person name="Hasan N.A."/>
            <person name="Bartels D."/>
            <person name="Vonstein V."/>
        </authorList>
    </citation>
    <scope>NUCLEOTIDE SEQUENCE [LARGE SCALE GENOMIC DNA]</scope>
    <source>
        <strain evidence="3 6">CIP 102891</strain>
    </source>
</reference>
<protein>
    <submittedName>
        <fullName evidence="4">CheW-like domain-containing protein</fullName>
    </submittedName>
</protein>
<dbReference type="STRING" id="675816.VIA_002403"/>
<sequence>MTSQSMLSSEQALDDYFSALLAESEEQSQNELVECDVESIVASEPEEQALEPMVQSVEEKSYYHPPAVEVEVPNLEDVERLLKQLESSNPVAELELEEVMEQNTVDIAEVVRTEPEVVTEEIQDWTVEEPVIEVETEVEPEIVVPEVELPQIDITVDTDTEIETELQTAQGSSDLGEWHSTERNIDFQVLYFDVNGVTFAVPLDELGGIHRISEMNHLIGRPGWYLGLQTSREAQLDVVDTAKWVMPEKLKGEEYKESYQYIVMLGESMWGLASSELKGTESLNPDMVRWRETAGKRPWLAGMVTEKMCALIHVEALIAMLNAGLDVKALDN</sequence>
<dbReference type="PATRIC" id="fig|675816.5.peg.1747"/>
<dbReference type="AlphaFoldDB" id="C9QIV6"/>
<reference evidence="4" key="2">
    <citation type="submission" date="2011-08" db="EMBL/GenBank/DDBJ databases">
        <authorList>
            <person name="Hoffman M."/>
            <person name="Strain E.A."/>
            <person name="Brown E."/>
            <person name="Allard M.W."/>
        </authorList>
    </citation>
    <scope>NUCLEOTIDE SEQUENCE</scope>
    <source>
        <strain evidence="4">CIP 102891</strain>
    </source>
</reference>
<evidence type="ECO:0000313" key="6">
    <source>
        <dbReference type="Proteomes" id="UP000003515"/>
    </source>
</evidence>
<dbReference type="InterPro" id="IPR002545">
    <property type="entry name" value="CheW-lke_dom"/>
</dbReference>
<dbReference type="Proteomes" id="UP000003515">
    <property type="component" value="Unassembled WGS sequence"/>
</dbReference>
<dbReference type="InterPro" id="IPR014506">
    <property type="entry name" value="UCP020479_CheW"/>
</dbReference>
<dbReference type="PIRSF" id="PIRSF020479">
    <property type="entry name" value="UCP020479_CheW"/>
    <property type="match status" value="1"/>
</dbReference>
<proteinExistence type="predicted"/>
<feature type="domain" description="CheW-like" evidence="2">
    <location>
        <begin position="186"/>
        <end position="323"/>
    </location>
</feature>
<name>C9QIV6_VIBOR</name>
<organism evidence="4 5">
    <name type="scientific">Vibrio orientalis CIP 102891 = ATCC 33934</name>
    <dbReference type="NCBI Taxonomy" id="675816"/>
    <lineage>
        <taxon>Bacteria</taxon>
        <taxon>Pseudomonadati</taxon>
        <taxon>Pseudomonadota</taxon>
        <taxon>Gammaproteobacteria</taxon>
        <taxon>Vibrionales</taxon>
        <taxon>Vibrionaceae</taxon>
        <taxon>Vibrio</taxon>
        <taxon>Vibrio oreintalis group</taxon>
    </lineage>
</organism>
<evidence type="ECO:0000313" key="5">
    <source>
        <dbReference type="Proteomes" id="UP000002817"/>
    </source>
</evidence>
<evidence type="ECO:0000256" key="1">
    <source>
        <dbReference type="SAM" id="Coils"/>
    </source>
</evidence>
<dbReference type="PROSITE" id="PS50851">
    <property type="entry name" value="CHEW"/>
    <property type="match status" value="1"/>
</dbReference>
<gene>
    <name evidence="3" type="ORF">VIA_002403</name>
    <name evidence="4" type="ORF">VIOR3934_10932</name>
</gene>
<dbReference type="SMART" id="SM00260">
    <property type="entry name" value="CheW"/>
    <property type="match status" value="1"/>
</dbReference>
<dbReference type="Pfam" id="PF01584">
    <property type="entry name" value="CheW"/>
    <property type="match status" value="1"/>
</dbReference>
<dbReference type="RefSeq" id="WP_004413311.1">
    <property type="nucleotide sequence ID" value="NZ_ACZV01000005.1"/>
</dbReference>
<reference evidence="4 5" key="3">
    <citation type="journal article" date="2012" name="Int. J. Syst. Evol. Microbiol.">
        <title>Vibrio caribbeanicus sp. nov., isolated from the marine sponge Scleritoderma cyanea.</title>
        <authorList>
            <person name="Hoffmann M."/>
            <person name="Monday S.R."/>
            <person name="Allard M.W."/>
            <person name="Strain E.A."/>
            <person name="Whittaker P."/>
            <person name="Naum M."/>
            <person name="McCarthy P.J."/>
            <person name="Lopez J.V."/>
            <person name="Fischer M."/>
            <person name="Brown E.W."/>
        </authorList>
    </citation>
    <scope>NUCLEOTIDE SEQUENCE [LARGE SCALE GENOMIC DNA]</scope>
    <source>
        <strain evidence="4">CIP 102891</strain>
        <strain evidence="5">CIP 102891 / ATCC 33934</strain>
    </source>
</reference>
<dbReference type="EMBL" id="ACZV01000005">
    <property type="protein sequence ID" value="EEX91761.1"/>
    <property type="molecule type" value="Genomic_DNA"/>
</dbReference>
<dbReference type="OrthoDB" id="5565759at2"/>
<dbReference type="Proteomes" id="UP000002817">
    <property type="component" value="Unassembled WGS sequence"/>
</dbReference>
<evidence type="ECO:0000259" key="2">
    <source>
        <dbReference type="PROSITE" id="PS50851"/>
    </source>
</evidence>